<dbReference type="InterPro" id="IPR001680">
    <property type="entry name" value="WD40_rpt"/>
</dbReference>
<dbReference type="Pfam" id="PF00400">
    <property type="entry name" value="WD40"/>
    <property type="match status" value="7"/>
</dbReference>
<dbReference type="Proteomes" id="UP001165080">
    <property type="component" value="Unassembled WGS sequence"/>
</dbReference>
<dbReference type="Gene3D" id="2.130.10.10">
    <property type="entry name" value="YVTN repeat-like/Quinoprotein amine dehydrogenase"/>
    <property type="match status" value="4"/>
</dbReference>
<name>A0A9W6F6M7_9CHLO</name>
<dbReference type="SUPFAM" id="SSF50978">
    <property type="entry name" value="WD40 repeat-like"/>
    <property type="match status" value="1"/>
</dbReference>
<dbReference type="PANTHER" id="PTHR19848">
    <property type="entry name" value="WD40 REPEAT PROTEIN"/>
    <property type="match status" value="1"/>
</dbReference>
<accession>A0A9W6F6M7</accession>
<dbReference type="InterPro" id="IPR019775">
    <property type="entry name" value="WD40_repeat_CS"/>
</dbReference>
<sequence length="908" mass="99235">MAMEIIKVVEEAHESPVSSIAYNRVLKELYSSADGDKVIRVWDAKTGALLRTQHGHKGAVTCLAYSSTCKLLFSSSIDNTIGIWTDKGVNLQMASADIGPLFSLAWDSKRRYLAVGGNAVVLLFKVDLLEARKTTQQQRSVASGLKDTTVALDPPQILKRLYPPFRGPDFCHTDVVSCMIITETGKIVTGGYDKCMCMYEYDKLDKPKEAFQRVKKCHTAAIVSMAYDTYTNSILTGSIDGSMKVWSMEGRLLDKFESINDQPVAVAYVPSTNMYWASGRFGRLVAYDPRAPANVTQYVQESSGLDRYNVEYMYAPMGTDMLLGASKQRQLIMWQYNHMGAYRTFRKHEDWVEGVIVVTPAKERPDDVDEETPPDEIFSCGADGKVLRWQLDAEQNCDVYVCMEEWQLHSKNIYCMVYSPSLNCLITGSEDNTIHLHYLHSVVPTYNDVPLPTDFTDHEGRISGLALLKNNLLASASFDKTLRIWDLTTMKPVACVFNAHDSPLQCLEYSDERGELATCGMGNKVKIWSVRKPAQVKHVLSLDHADGPDASSEDGETSWSANRSNMNWLTKSDLAGVPTATGIVLETIQQANRDVPEVTQVRWVQFRHCWVTAADDDTIRLWSPEGHKLQQFTYTGGSVQCIYVDNTNKLLVAAMLNRAAFVYDLDDPMPLARYAGHTDVIRGIAYVKDCDTYVTASWDKSLRLWFRPKDRKAAGGGSGGGAGGEGGATPNMLLLEYDDDEEHFVSEYEKAHPLEMPKALTDINPMKLLQGMGVYDEDDDAPTGGRKKGRRGHKMVPEADIGLEPAAPDPPGSLGAKLDDLGRSLLNEINVIAHKTAARAAGGVGPGGPGGADLDERGSTRSSQLPAGMHNRAAARGGLGGGGAGGAGGGPAGPTRLGTGPAGRGVSK</sequence>
<feature type="region of interest" description="Disordered" evidence="4">
    <location>
        <begin position="839"/>
        <end position="908"/>
    </location>
</feature>
<keyword evidence="2" id="KW-0677">Repeat</keyword>
<dbReference type="InterPro" id="IPR015943">
    <property type="entry name" value="WD40/YVTN_repeat-like_dom_sf"/>
</dbReference>
<evidence type="ECO:0000256" key="4">
    <source>
        <dbReference type="SAM" id="MobiDB-lite"/>
    </source>
</evidence>
<feature type="repeat" description="WD" evidence="3">
    <location>
        <begin position="53"/>
        <end position="84"/>
    </location>
</feature>
<feature type="compositionally biased region" description="Gly residues" evidence="4">
    <location>
        <begin position="842"/>
        <end position="851"/>
    </location>
</feature>
<evidence type="ECO:0000256" key="1">
    <source>
        <dbReference type="ARBA" id="ARBA00022574"/>
    </source>
</evidence>
<dbReference type="InterPro" id="IPR020472">
    <property type="entry name" value="WD40_PAC1"/>
</dbReference>
<organism evidence="5 6">
    <name type="scientific">Pleodorina starrii</name>
    <dbReference type="NCBI Taxonomy" id="330485"/>
    <lineage>
        <taxon>Eukaryota</taxon>
        <taxon>Viridiplantae</taxon>
        <taxon>Chlorophyta</taxon>
        <taxon>core chlorophytes</taxon>
        <taxon>Chlorophyceae</taxon>
        <taxon>CS clade</taxon>
        <taxon>Chlamydomonadales</taxon>
        <taxon>Volvocaceae</taxon>
        <taxon>Pleodorina</taxon>
    </lineage>
</organism>
<evidence type="ECO:0000313" key="6">
    <source>
        <dbReference type="Proteomes" id="UP001165080"/>
    </source>
</evidence>
<dbReference type="InterPro" id="IPR036322">
    <property type="entry name" value="WD40_repeat_dom_sf"/>
</dbReference>
<feature type="region of interest" description="Disordered" evidence="4">
    <location>
        <begin position="542"/>
        <end position="561"/>
    </location>
</feature>
<evidence type="ECO:0000256" key="2">
    <source>
        <dbReference type="ARBA" id="ARBA00022737"/>
    </source>
</evidence>
<feature type="repeat" description="WD" evidence="3">
    <location>
        <begin position="455"/>
        <end position="495"/>
    </location>
</feature>
<dbReference type="PROSITE" id="PS00678">
    <property type="entry name" value="WD_REPEATS_1"/>
    <property type="match status" value="1"/>
</dbReference>
<feature type="region of interest" description="Disordered" evidence="4">
    <location>
        <begin position="775"/>
        <end position="794"/>
    </location>
</feature>
<feature type="compositionally biased region" description="Gly residues" evidence="4">
    <location>
        <begin position="877"/>
        <end position="892"/>
    </location>
</feature>
<dbReference type="InterPro" id="IPR011044">
    <property type="entry name" value="Quino_amine_DH_bsu"/>
</dbReference>
<dbReference type="AlphaFoldDB" id="A0A9W6F6M7"/>
<dbReference type="PROSITE" id="PS50294">
    <property type="entry name" value="WD_REPEATS_REGION"/>
    <property type="match status" value="5"/>
</dbReference>
<dbReference type="EMBL" id="BRXU01000022">
    <property type="protein sequence ID" value="GLC58259.1"/>
    <property type="molecule type" value="Genomic_DNA"/>
</dbReference>
<dbReference type="SUPFAM" id="SSF50969">
    <property type="entry name" value="YVTN repeat-like/Quinoprotein amine dehydrogenase"/>
    <property type="match status" value="1"/>
</dbReference>
<evidence type="ECO:0000313" key="5">
    <source>
        <dbReference type="EMBL" id="GLC58259.1"/>
    </source>
</evidence>
<feature type="repeat" description="WD" evidence="3">
    <location>
        <begin position="215"/>
        <end position="249"/>
    </location>
</feature>
<dbReference type="SUPFAM" id="SSF117289">
    <property type="entry name" value="Nucleoporin domain"/>
    <property type="match status" value="1"/>
</dbReference>
<dbReference type="PRINTS" id="PR00320">
    <property type="entry name" value="GPROTEINBRPT"/>
</dbReference>
<dbReference type="OrthoDB" id="6262491at2759"/>
<feature type="compositionally biased region" description="Basic residues" evidence="4">
    <location>
        <begin position="785"/>
        <end position="794"/>
    </location>
</feature>
<feature type="repeat" description="WD" evidence="3">
    <location>
        <begin position="10"/>
        <end position="52"/>
    </location>
</feature>
<gene>
    <name evidence="5" type="primary">PLEST005459</name>
    <name evidence="5" type="ORF">PLESTB_001338900</name>
</gene>
<protein>
    <submittedName>
        <fullName evidence="5">Uncharacterized protein</fullName>
    </submittedName>
</protein>
<feature type="repeat" description="WD" evidence="3">
    <location>
        <begin position="497"/>
        <end position="538"/>
    </location>
</feature>
<feature type="repeat" description="WD" evidence="3">
    <location>
        <begin position="674"/>
        <end position="705"/>
    </location>
</feature>
<dbReference type="PROSITE" id="PS50082">
    <property type="entry name" value="WD_REPEATS_2"/>
    <property type="match status" value="6"/>
</dbReference>
<evidence type="ECO:0000256" key="3">
    <source>
        <dbReference type="PROSITE-ProRule" id="PRU00221"/>
    </source>
</evidence>
<dbReference type="SMART" id="SM00320">
    <property type="entry name" value="WD40"/>
    <property type="match status" value="12"/>
</dbReference>
<reference evidence="5 6" key="1">
    <citation type="journal article" date="2023" name="Commun. Biol.">
        <title>Reorganization of the ancestral sex-determining regions during the evolution of trioecy in Pleodorina starrii.</title>
        <authorList>
            <person name="Takahashi K."/>
            <person name="Suzuki S."/>
            <person name="Kawai-Toyooka H."/>
            <person name="Yamamoto K."/>
            <person name="Hamaji T."/>
            <person name="Ootsuki R."/>
            <person name="Yamaguchi H."/>
            <person name="Kawachi M."/>
            <person name="Higashiyama T."/>
            <person name="Nozaki H."/>
        </authorList>
    </citation>
    <scope>NUCLEOTIDE SEQUENCE [LARGE SCALE GENOMIC DNA]</scope>
    <source>
        <strain evidence="5 6">NIES-4479</strain>
    </source>
</reference>
<comment type="caution">
    <text evidence="5">The sequence shown here is derived from an EMBL/GenBank/DDBJ whole genome shotgun (WGS) entry which is preliminary data.</text>
</comment>
<keyword evidence="1 3" id="KW-0853">WD repeat</keyword>
<proteinExistence type="predicted"/>
<keyword evidence="6" id="KW-1185">Reference proteome</keyword>
<dbReference type="PANTHER" id="PTHR19848:SF8">
    <property type="entry name" value="F-BOX AND WD REPEAT DOMAIN CONTAINING 7"/>
    <property type="match status" value="1"/>
</dbReference>